<dbReference type="Gene3D" id="3.30.9.100">
    <property type="match status" value="1"/>
</dbReference>
<dbReference type="RefSeq" id="WP_091964069.1">
    <property type="nucleotide sequence ID" value="NZ_FMAI01000016.1"/>
</dbReference>
<dbReference type="Gene3D" id="3.50.50.60">
    <property type="entry name" value="FAD/NAD(P)-binding domain"/>
    <property type="match status" value="1"/>
</dbReference>
<dbReference type="InterPro" id="IPR050816">
    <property type="entry name" value="Flavin-dep_Halogenase_NPB"/>
</dbReference>
<proteinExistence type="predicted"/>
<dbReference type="Proteomes" id="UP000199184">
    <property type="component" value="Unassembled WGS sequence"/>
</dbReference>
<feature type="domain" description="FAD-binding" evidence="1">
    <location>
        <begin position="7"/>
        <end position="161"/>
    </location>
</feature>
<accession>A0A1C3XIB8</accession>
<dbReference type="InterPro" id="IPR002938">
    <property type="entry name" value="FAD-bd"/>
</dbReference>
<keyword evidence="3" id="KW-1185">Reference proteome</keyword>
<dbReference type="PANTHER" id="PTHR43747:SF1">
    <property type="entry name" value="SLR1998 PROTEIN"/>
    <property type="match status" value="1"/>
</dbReference>
<reference evidence="3" key="1">
    <citation type="submission" date="2016-08" db="EMBL/GenBank/DDBJ databases">
        <authorList>
            <person name="Varghese N."/>
            <person name="Submissions Spin"/>
        </authorList>
    </citation>
    <scope>NUCLEOTIDE SEQUENCE [LARGE SCALE GENOMIC DNA]</scope>
    <source>
        <strain evidence="3">ERR11</strain>
    </source>
</reference>
<dbReference type="GO" id="GO:0071949">
    <property type="term" value="F:FAD binding"/>
    <property type="evidence" value="ECO:0007669"/>
    <property type="project" value="InterPro"/>
</dbReference>
<protein>
    <submittedName>
        <fullName evidence="2">Dehydrogenase (Flavoprotein)</fullName>
    </submittedName>
</protein>
<dbReference type="SUPFAM" id="SSF51905">
    <property type="entry name" value="FAD/NAD(P)-binding domain"/>
    <property type="match status" value="1"/>
</dbReference>
<organism evidence="2 3">
    <name type="scientific">Bradyrhizobium shewense</name>
    <dbReference type="NCBI Taxonomy" id="1761772"/>
    <lineage>
        <taxon>Bacteria</taxon>
        <taxon>Pseudomonadati</taxon>
        <taxon>Pseudomonadota</taxon>
        <taxon>Alphaproteobacteria</taxon>
        <taxon>Hyphomicrobiales</taxon>
        <taxon>Nitrobacteraceae</taxon>
        <taxon>Bradyrhizobium</taxon>
    </lineage>
</organism>
<evidence type="ECO:0000313" key="3">
    <source>
        <dbReference type="Proteomes" id="UP000199184"/>
    </source>
</evidence>
<sequence length="471" mass="51731">MEFAAEHDVVILGAGPAGASAAIRLAQMGLDVGLIERLHFPRSHVGICISDETVALIDYLGLSREFESAQFWRRHLTAVRWGDPEARLVPQQGYHVDRAVLDELMLGRSRSVGVRIYQPAQVQEVKRLEDFGWGVTIAANERQQRLKAQFIVDAAGRRPAISGARIKDGPPLVSIHANWALTGIIAFDGLIEAGRDAWLWYARTAHNQAVVSVFCDPRSLRADKADGMQAQYASVLRQFRALRPEQLGEQSSAPQVCDATSHHAEDPVGDRYIRLGDACFSVDPLSSQGVHLALQSGLQGSIVVNTILRKSENTEAARRFFFMRTGERIGRYTGRTRQEYARVAAIYPNAFWRARAGDASAAMAEGGADTSVESPPRAASDQVAVSHHVSLGAAPVIDGVFVQVRQVVRHPNIDGDVAYVEGVDLARLLSALPQRFAYCDIPNLWRDHVPSATGDRIASWLWSKHVLVRAV</sequence>
<name>A0A1C3XIB8_9BRAD</name>
<dbReference type="InterPro" id="IPR036188">
    <property type="entry name" value="FAD/NAD-bd_sf"/>
</dbReference>
<evidence type="ECO:0000313" key="2">
    <source>
        <dbReference type="EMBL" id="SCB52027.1"/>
    </source>
</evidence>
<dbReference type="PRINTS" id="PR00420">
    <property type="entry name" value="RNGMNOXGNASE"/>
</dbReference>
<dbReference type="PANTHER" id="PTHR43747">
    <property type="entry name" value="FAD-BINDING PROTEIN"/>
    <property type="match status" value="1"/>
</dbReference>
<evidence type="ECO:0000259" key="1">
    <source>
        <dbReference type="Pfam" id="PF01494"/>
    </source>
</evidence>
<dbReference type="AlphaFoldDB" id="A0A1C3XIB8"/>
<dbReference type="Pfam" id="PF01494">
    <property type="entry name" value="FAD_binding_3"/>
    <property type="match status" value="1"/>
</dbReference>
<dbReference type="EMBL" id="FMAI01000016">
    <property type="protein sequence ID" value="SCB52027.1"/>
    <property type="molecule type" value="Genomic_DNA"/>
</dbReference>
<gene>
    <name evidence="2" type="ORF">GA0061098_1016139</name>
</gene>